<evidence type="ECO:0000313" key="3">
    <source>
        <dbReference type="Proteomes" id="UP000292235"/>
    </source>
</evidence>
<keyword evidence="3" id="KW-1185">Reference proteome</keyword>
<gene>
    <name evidence="2" type="ORF">EKD16_23915</name>
</gene>
<accession>A0A4P6QAH3</accession>
<organism evidence="2 3">
    <name type="scientific">Streptomonospora litoralis</name>
    <dbReference type="NCBI Taxonomy" id="2498135"/>
    <lineage>
        <taxon>Bacteria</taxon>
        <taxon>Bacillati</taxon>
        <taxon>Actinomycetota</taxon>
        <taxon>Actinomycetes</taxon>
        <taxon>Streptosporangiales</taxon>
        <taxon>Nocardiopsidaceae</taxon>
        <taxon>Streptomonospora</taxon>
    </lineage>
</organism>
<proteinExistence type="predicted"/>
<sequence length="140" mass="14566">MLAAWGAAGPLLPQIGAARRAAHRPVAGYLLVDSLLPQPGSRTREDLRAAQLGDEAAERDAAPPARESPPEFYTEQLPMAADWPDAPCGYLNTGAGPAACARLARMRGWPVLDRSEAAPRTGGAGAAALADDLLELVGML</sequence>
<evidence type="ECO:0000313" key="2">
    <source>
        <dbReference type="EMBL" id="QBI56529.1"/>
    </source>
</evidence>
<evidence type="ECO:0000256" key="1">
    <source>
        <dbReference type="SAM" id="MobiDB-lite"/>
    </source>
</evidence>
<name>A0A4P6QAH3_9ACTN</name>
<dbReference type="AlphaFoldDB" id="A0A4P6QAH3"/>
<reference evidence="2 3" key="1">
    <citation type="submission" date="2019-02" db="EMBL/GenBank/DDBJ databases">
        <authorList>
            <person name="Khodamoradi S."/>
            <person name="Hahnke R.L."/>
            <person name="Kaempfer P."/>
            <person name="Schumann P."/>
            <person name="Rohde M."/>
            <person name="Steinert M."/>
            <person name="Luzhetskyy A."/>
            <person name="Wink J."/>
            <person name="Ruckert C."/>
        </authorList>
    </citation>
    <scope>NUCLEOTIDE SEQUENCE [LARGE SCALE GENOMIC DNA]</scope>
    <source>
        <strain evidence="2 3">M2</strain>
    </source>
</reference>
<dbReference type="RefSeq" id="WP_131101452.1">
    <property type="nucleotide sequence ID" value="NZ_CP036455.1"/>
</dbReference>
<dbReference type="OrthoDB" id="5192809at2"/>
<dbReference type="EMBL" id="CP036455">
    <property type="protein sequence ID" value="QBI56529.1"/>
    <property type="molecule type" value="Genomic_DNA"/>
</dbReference>
<dbReference type="Proteomes" id="UP000292235">
    <property type="component" value="Chromosome"/>
</dbReference>
<feature type="region of interest" description="Disordered" evidence="1">
    <location>
        <begin position="36"/>
        <end position="71"/>
    </location>
</feature>
<protein>
    <submittedName>
        <fullName evidence="2">Uncharacterized protein</fullName>
    </submittedName>
</protein>
<dbReference type="KEGG" id="strr:EKD16_23915"/>